<dbReference type="PANTHER" id="PTHR32552:SF81">
    <property type="entry name" value="TONB-DEPENDENT OUTER MEMBRANE RECEPTOR"/>
    <property type="match status" value="1"/>
</dbReference>
<keyword evidence="3 11" id="KW-1134">Transmembrane beta strand</keyword>
<evidence type="ECO:0000259" key="14">
    <source>
        <dbReference type="Pfam" id="PF00593"/>
    </source>
</evidence>
<dbReference type="GO" id="GO:0006826">
    <property type="term" value="P:iron ion transport"/>
    <property type="evidence" value="ECO:0007669"/>
    <property type="project" value="UniProtKB-KW"/>
</dbReference>
<dbReference type="EMBL" id="CP016033">
    <property type="protein sequence ID" value="ANK12681.1"/>
    <property type="molecule type" value="Genomic_DNA"/>
</dbReference>
<dbReference type="InterPro" id="IPR000531">
    <property type="entry name" value="Beta-barrel_TonB"/>
</dbReference>
<evidence type="ECO:0000256" key="2">
    <source>
        <dbReference type="ARBA" id="ARBA00022448"/>
    </source>
</evidence>
<evidence type="ECO:0000256" key="11">
    <source>
        <dbReference type="PROSITE-ProRule" id="PRU01360"/>
    </source>
</evidence>
<evidence type="ECO:0000256" key="6">
    <source>
        <dbReference type="ARBA" id="ARBA00023004"/>
    </source>
</evidence>
<protein>
    <submittedName>
        <fullName evidence="16">TonB-dependent receptor</fullName>
    </submittedName>
</protein>
<evidence type="ECO:0000259" key="15">
    <source>
        <dbReference type="Pfam" id="PF07715"/>
    </source>
</evidence>
<keyword evidence="7" id="KW-0406">Ion transport</keyword>
<dbReference type="InterPro" id="IPR012910">
    <property type="entry name" value="Plug_dom"/>
</dbReference>
<dbReference type="PROSITE" id="PS52016">
    <property type="entry name" value="TONB_DEPENDENT_REC_3"/>
    <property type="match status" value="1"/>
</dbReference>
<feature type="domain" description="TonB-dependent receptor plug" evidence="15">
    <location>
        <begin position="50"/>
        <end position="159"/>
    </location>
</feature>
<evidence type="ECO:0000256" key="9">
    <source>
        <dbReference type="ARBA" id="ARBA00023136"/>
    </source>
</evidence>
<feature type="domain" description="TonB-dependent receptor-like beta-barrel" evidence="14">
    <location>
        <begin position="394"/>
        <end position="821"/>
    </location>
</feature>
<gene>
    <name evidence="16" type="ORF">A9D12_06695</name>
</gene>
<dbReference type="Proteomes" id="UP000078263">
    <property type="component" value="Chromosome"/>
</dbReference>
<evidence type="ECO:0000256" key="13">
    <source>
        <dbReference type="SAM" id="SignalP"/>
    </source>
</evidence>
<dbReference type="InterPro" id="IPR037066">
    <property type="entry name" value="Plug_dom_sf"/>
</dbReference>
<dbReference type="InterPro" id="IPR036942">
    <property type="entry name" value="Beta-barrel_TonB_sf"/>
</dbReference>
<evidence type="ECO:0000256" key="5">
    <source>
        <dbReference type="ARBA" id="ARBA00022692"/>
    </source>
</evidence>
<keyword evidence="6" id="KW-0408">Iron</keyword>
<evidence type="ECO:0000313" key="16">
    <source>
        <dbReference type="EMBL" id="ANK12681.1"/>
    </source>
</evidence>
<feature type="chain" id="PRO_5008251716" evidence="13">
    <location>
        <begin position="25"/>
        <end position="862"/>
    </location>
</feature>
<dbReference type="Gene3D" id="2.170.130.10">
    <property type="entry name" value="TonB-dependent receptor, plug domain"/>
    <property type="match status" value="1"/>
</dbReference>
<dbReference type="Gene3D" id="2.40.170.20">
    <property type="entry name" value="TonB-dependent receptor, beta-barrel domain"/>
    <property type="match status" value="1"/>
</dbReference>
<feature type="signal peptide" evidence="13">
    <location>
        <begin position="1"/>
        <end position="24"/>
    </location>
</feature>
<dbReference type="InterPro" id="IPR039426">
    <property type="entry name" value="TonB-dep_rcpt-like"/>
</dbReference>
<accession>A0A192D3U1</accession>
<keyword evidence="5 11" id="KW-0812">Transmembrane</keyword>
<dbReference type="Pfam" id="PF07715">
    <property type="entry name" value="Plug"/>
    <property type="match status" value="1"/>
</dbReference>
<dbReference type="GO" id="GO:0009279">
    <property type="term" value="C:cell outer membrane"/>
    <property type="evidence" value="ECO:0007669"/>
    <property type="project" value="UniProtKB-SubCell"/>
</dbReference>
<keyword evidence="8 12" id="KW-0798">TonB box</keyword>
<reference evidence="16 17" key="1">
    <citation type="submission" date="2016-05" db="EMBL/GenBank/DDBJ databases">
        <title>Compelete Genome Sequence of Bacteriochlorophyll-Synthesizing Bacterium Porphyrobacter neustonensis DSM 9434.</title>
        <authorList>
            <person name="Shi X.-L."/>
            <person name="Wu Y.-H."/>
            <person name="Cheng H."/>
            <person name="Xu L."/>
            <person name="Zhang X.-Q."/>
            <person name="Wang C.-S."/>
            <person name="Xu X.-W."/>
        </authorList>
    </citation>
    <scope>NUCLEOTIDE SEQUENCE [LARGE SCALE GENOMIC DNA]</scope>
    <source>
        <strain evidence="16 17">DSM 9434</strain>
    </source>
</reference>
<name>A0A192D3U1_9SPHN</name>
<comment type="similarity">
    <text evidence="11 12">Belongs to the TonB-dependent receptor family.</text>
</comment>
<proteinExistence type="inferred from homology"/>
<sequence length="862" mass="91102">MTRKFATIACGLLAGSALTTPAFAQSNQESGATTDDNVIIVTATRRAQDVQDIPLAVTALAPAQLESQRVVNIQQIAALAPSFTASQAQLASGSVVLRVRGVGTTSNNIGFESAVGIFVDGAYQSRPGVALSEFVDVERVEVLRGPQGTLFGRNTSAGALNITNVRPDVTEFGGFVNAEYGNFDEKSLQGAINLPIVKDTLALRLTGAWRERDGFLDVVNRSGAKIGETNTVDQWLVRGQIGWDTESGLRGRIIADYSKSNSSCCGAIELYQSPAVTLGAYQAVGLGANGGNGQPFVATAPFDQGGFERAMDNRVVSANFAPRADVDNYGVTGELEFPLSENADIIFIGSYRKYESFEAYDSDFTGLDIFNVTGLELDLETWTGELRLQGEAAGGRLNYMVGGFYSDEQIDQSGSFALGQDYGENVGALLFAATGGALGPNPLTVFTGRDPAGTTNTNRFQQSAKSYAVFTHNSFEITDGLELTLGARYSWEEKSGAFTQTAVNNQICPAVIGSIQGGFVPGALVGPLTQLGCFGFTAPVNLPQATAAGGGAVGATFRALLPRTFQTDFEDEELIYTAKLGYEISPSISTYASFTHGYKAGGINLDTTAAVGGADPRFKSEEVDAYELGVKAQSADRSVTVNVAAFYEKFSDFQVLEFTGTAFATFNVPKANTRGVEIESLLRPADGLTINLAATFLEASYPDDCAGDQIAPQVVSLCGNDLTNAPRIIALAGAMWEKPLSDNVEFFVSGQVRAEGDQRTSTQAIVPPSAAQIAALGPQAAVAAQPLIVADIQDGKAFVNARAGLRFAGGRYSLEGWVNNLTDEVVRGVTFNTTLRGSGAANSRSAFTLPPRQYGVTLRAKF</sequence>
<evidence type="ECO:0000256" key="3">
    <source>
        <dbReference type="ARBA" id="ARBA00022452"/>
    </source>
</evidence>
<evidence type="ECO:0000256" key="12">
    <source>
        <dbReference type="RuleBase" id="RU003357"/>
    </source>
</evidence>
<keyword evidence="16" id="KW-0675">Receptor</keyword>
<dbReference type="AlphaFoldDB" id="A0A192D3U1"/>
<keyword evidence="4" id="KW-0410">Iron transport</keyword>
<dbReference type="STRING" id="1112.A9D12_06695"/>
<evidence type="ECO:0000256" key="8">
    <source>
        <dbReference type="ARBA" id="ARBA00023077"/>
    </source>
</evidence>
<evidence type="ECO:0000256" key="4">
    <source>
        <dbReference type="ARBA" id="ARBA00022496"/>
    </source>
</evidence>
<comment type="subcellular location">
    <subcellularLocation>
        <location evidence="1 11">Cell outer membrane</location>
        <topology evidence="1 11">Multi-pass membrane protein</topology>
    </subcellularLocation>
</comment>
<evidence type="ECO:0000256" key="7">
    <source>
        <dbReference type="ARBA" id="ARBA00023065"/>
    </source>
</evidence>
<organism evidence="16 17">
    <name type="scientific">Erythrobacter neustonensis</name>
    <dbReference type="NCBI Taxonomy" id="1112"/>
    <lineage>
        <taxon>Bacteria</taxon>
        <taxon>Pseudomonadati</taxon>
        <taxon>Pseudomonadota</taxon>
        <taxon>Alphaproteobacteria</taxon>
        <taxon>Sphingomonadales</taxon>
        <taxon>Erythrobacteraceae</taxon>
        <taxon>Erythrobacter/Porphyrobacter group</taxon>
        <taxon>Erythrobacter</taxon>
    </lineage>
</organism>
<keyword evidence="10 11" id="KW-0998">Cell outer membrane</keyword>
<dbReference type="SUPFAM" id="SSF56935">
    <property type="entry name" value="Porins"/>
    <property type="match status" value="1"/>
</dbReference>
<evidence type="ECO:0000256" key="10">
    <source>
        <dbReference type="ARBA" id="ARBA00023237"/>
    </source>
</evidence>
<dbReference type="RefSeq" id="WP_068350591.1">
    <property type="nucleotide sequence ID" value="NZ_CP016033.1"/>
</dbReference>
<dbReference type="PANTHER" id="PTHR32552">
    <property type="entry name" value="FERRICHROME IRON RECEPTOR-RELATED"/>
    <property type="match status" value="1"/>
</dbReference>
<evidence type="ECO:0000313" key="17">
    <source>
        <dbReference type="Proteomes" id="UP000078263"/>
    </source>
</evidence>
<keyword evidence="13" id="KW-0732">Signal</keyword>
<keyword evidence="9 11" id="KW-0472">Membrane</keyword>
<dbReference type="Pfam" id="PF00593">
    <property type="entry name" value="TonB_dep_Rec_b-barrel"/>
    <property type="match status" value="1"/>
</dbReference>
<dbReference type="KEGG" id="pns:A9D12_06695"/>
<evidence type="ECO:0000256" key="1">
    <source>
        <dbReference type="ARBA" id="ARBA00004571"/>
    </source>
</evidence>
<keyword evidence="2 11" id="KW-0813">Transport</keyword>
<keyword evidence="17" id="KW-1185">Reference proteome</keyword>